<comment type="subcellular location">
    <subcellularLocation>
        <location evidence="1">Cell membrane</location>
        <topology evidence="1">Single-pass membrane protein</topology>
    </subcellularLocation>
</comment>
<keyword evidence="10 12" id="KW-0408">Iron</keyword>
<feature type="binding site" description="axial binding residue" evidence="14">
    <location>
        <position position="182"/>
    </location>
    <ligand>
        <name>heme</name>
        <dbReference type="ChEBI" id="CHEBI:30413"/>
        <label>2</label>
    </ligand>
    <ligandPart>
        <name>Fe</name>
        <dbReference type="ChEBI" id="CHEBI:18248"/>
    </ligandPart>
</feature>
<name>A0A420EJT1_9ALTE</name>
<feature type="binding site" description="axial binding residue" evidence="14">
    <location>
        <position position="177"/>
    </location>
    <ligand>
        <name>heme</name>
        <dbReference type="ChEBI" id="CHEBI:30413"/>
        <label>4</label>
    </ligand>
    <ligandPart>
        <name>Fe</name>
        <dbReference type="ChEBI" id="CHEBI:18248"/>
    </ligandPart>
</feature>
<dbReference type="EMBL" id="RAQO01000003">
    <property type="protein sequence ID" value="RKF20937.1"/>
    <property type="molecule type" value="Genomic_DNA"/>
</dbReference>
<feature type="binding site" description="covalent" evidence="13">
    <location>
        <position position="143"/>
    </location>
    <ligand>
        <name>heme</name>
        <dbReference type="ChEBI" id="CHEBI:30413"/>
        <label>3</label>
    </ligand>
</feature>
<evidence type="ECO:0000256" key="6">
    <source>
        <dbReference type="ARBA" id="ARBA00022692"/>
    </source>
</evidence>
<feature type="binding site" description="covalent" evidence="13">
    <location>
        <position position="84"/>
    </location>
    <ligand>
        <name>heme</name>
        <dbReference type="ChEBI" id="CHEBI:30413"/>
        <label>2</label>
    </ligand>
</feature>
<dbReference type="AlphaFoldDB" id="A0A420EJT1"/>
<proteinExistence type="inferred from homology"/>
<keyword evidence="7 12" id="KW-0479">Metal-binding</keyword>
<keyword evidence="9" id="KW-1133">Transmembrane helix</keyword>
<organism evidence="16 17">
    <name type="scientific">Alginatibacterium sediminis</name>
    <dbReference type="NCBI Taxonomy" id="2164068"/>
    <lineage>
        <taxon>Bacteria</taxon>
        <taxon>Pseudomonadati</taxon>
        <taxon>Pseudomonadota</taxon>
        <taxon>Gammaproteobacteria</taxon>
        <taxon>Alteromonadales</taxon>
        <taxon>Alteromonadaceae</taxon>
        <taxon>Alginatibacterium</taxon>
    </lineage>
</organism>
<evidence type="ECO:0000256" key="12">
    <source>
        <dbReference type="PIRNR" id="PIRNR000013"/>
    </source>
</evidence>
<dbReference type="GO" id="GO:0020037">
    <property type="term" value="F:heme binding"/>
    <property type="evidence" value="ECO:0007669"/>
    <property type="project" value="InterPro"/>
</dbReference>
<evidence type="ECO:0000256" key="3">
    <source>
        <dbReference type="ARBA" id="ARBA00022448"/>
    </source>
</evidence>
<feature type="binding site" description="axial binding residue" evidence="14">
    <location>
        <position position="85"/>
    </location>
    <ligand>
        <name>heme</name>
        <dbReference type="ChEBI" id="CHEBI:30413"/>
        <label>2</label>
    </ligand>
    <ligandPart>
        <name>Fe</name>
        <dbReference type="ChEBI" id="CHEBI:18248"/>
    </ligandPart>
</feature>
<reference evidence="16 17" key="1">
    <citation type="submission" date="2018-09" db="EMBL/GenBank/DDBJ databases">
        <authorList>
            <person name="Wang Z."/>
        </authorList>
    </citation>
    <scope>NUCLEOTIDE SEQUENCE [LARGE SCALE GENOMIC DNA]</scope>
    <source>
        <strain evidence="16 17">ALS 81</strain>
    </source>
</reference>
<dbReference type="GO" id="GO:0046872">
    <property type="term" value="F:metal ion binding"/>
    <property type="evidence" value="ECO:0007669"/>
    <property type="project" value="UniProtKB-KW"/>
</dbReference>
<evidence type="ECO:0000259" key="15">
    <source>
        <dbReference type="Pfam" id="PF03264"/>
    </source>
</evidence>
<keyword evidence="4" id="KW-1003">Cell membrane</keyword>
<evidence type="ECO:0000256" key="2">
    <source>
        <dbReference type="ARBA" id="ARBA00007395"/>
    </source>
</evidence>
<evidence type="ECO:0000256" key="14">
    <source>
        <dbReference type="PIRSR" id="PIRSR000013-2"/>
    </source>
</evidence>
<evidence type="ECO:0000256" key="13">
    <source>
        <dbReference type="PIRSR" id="PIRSR000013-1"/>
    </source>
</evidence>
<dbReference type="InterPro" id="IPR038266">
    <property type="entry name" value="NapC/NirT_cytc_sf"/>
</dbReference>
<feature type="binding site" description="covalent" evidence="13">
    <location>
        <position position="54"/>
    </location>
    <ligand>
        <name>heme</name>
        <dbReference type="ChEBI" id="CHEBI:30413"/>
        <label>1</label>
    </ligand>
</feature>
<evidence type="ECO:0000256" key="1">
    <source>
        <dbReference type="ARBA" id="ARBA00004162"/>
    </source>
</evidence>
<comment type="PTM">
    <text evidence="12">Binds 4 heme groups per subunit.</text>
</comment>
<evidence type="ECO:0000313" key="17">
    <source>
        <dbReference type="Proteomes" id="UP000286482"/>
    </source>
</evidence>
<dbReference type="GO" id="GO:0005886">
    <property type="term" value="C:plasma membrane"/>
    <property type="evidence" value="ECO:0007669"/>
    <property type="project" value="UniProtKB-SubCell"/>
</dbReference>
<dbReference type="GO" id="GO:0019333">
    <property type="term" value="P:denitrification pathway"/>
    <property type="evidence" value="ECO:0007669"/>
    <property type="project" value="InterPro"/>
</dbReference>
<comment type="caution">
    <text evidence="16">The sequence shown here is derived from an EMBL/GenBank/DDBJ whole genome shotgun (WGS) entry which is preliminary data.</text>
</comment>
<sequence length="188" mass="21578">MSKKFSRLMQAMRRRIWLGLPLGLFVFVGFIVFAVGGFQTMMHVTNQNEFCYACHVGMDTIVEEYQASPHFVSDDEVHATCADCHVPIDFVGKIVTKTKASADIYYMLIGTINMENFESERLRLAEHVWHEMEANDSQACRNCHNEEQNFDLAKQPARARTNHQKMDALESTCIDCHYGIAHKRPTEL</sequence>
<feature type="binding site" description="axial binding residue" evidence="14">
    <location>
        <position position="103"/>
    </location>
    <ligand>
        <name>heme</name>
        <dbReference type="ChEBI" id="CHEBI:30413"/>
        <label>1</label>
    </ligand>
    <ligandPart>
        <name>Fe</name>
        <dbReference type="ChEBI" id="CHEBI:18248"/>
    </ligandPart>
</feature>
<dbReference type="SUPFAM" id="SSF48695">
    <property type="entry name" value="Multiheme cytochromes"/>
    <property type="match status" value="1"/>
</dbReference>
<dbReference type="InterPro" id="IPR051174">
    <property type="entry name" value="Cytochrome_c-type_ET"/>
</dbReference>
<protein>
    <recommendedName>
        <fullName evidence="12">Cytochrome c-type protein</fullName>
    </recommendedName>
</protein>
<feature type="binding site" description="covalent" evidence="13">
    <location>
        <position position="81"/>
    </location>
    <ligand>
        <name>heme</name>
        <dbReference type="ChEBI" id="CHEBI:30413"/>
        <label>2</label>
    </ligand>
</feature>
<feature type="binding site" description="axial binding residue" evidence="14">
    <location>
        <position position="58"/>
    </location>
    <ligand>
        <name>heme</name>
        <dbReference type="ChEBI" id="CHEBI:30413"/>
        <label>1</label>
    </ligand>
    <ligandPart>
        <name>Fe</name>
        <dbReference type="ChEBI" id="CHEBI:18248"/>
    </ligandPart>
</feature>
<dbReference type="PANTHER" id="PTHR30333:SF3">
    <property type="entry name" value="CYTOCHROME C-TYPE PROTEIN TORY"/>
    <property type="match status" value="1"/>
</dbReference>
<evidence type="ECO:0000256" key="4">
    <source>
        <dbReference type="ARBA" id="ARBA00022475"/>
    </source>
</evidence>
<evidence type="ECO:0000313" key="16">
    <source>
        <dbReference type="EMBL" id="RKF20937.1"/>
    </source>
</evidence>
<dbReference type="GO" id="GO:0009061">
    <property type="term" value="P:anaerobic respiration"/>
    <property type="evidence" value="ECO:0007669"/>
    <property type="project" value="TreeGrafter"/>
</dbReference>
<dbReference type="InterPro" id="IPR024717">
    <property type="entry name" value="NapC/NirT/NrfH"/>
</dbReference>
<feature type="binding site" description="covalent" evidence="13">
    <location>
        <position position="176"/>
    </location>
    <ligand>
        <name>heme</name>
        <dbReference type="ChEBI" id="CHEBI:30413"/>
        <label>4</label>
    </ligand>
</feature>
<keyword evidence="5 12" id="KW-0349">Heme</keyword>
<feature type="binding site" description="covalent" evidence="13">
    <location>
        <position position="140"/>
    </location>
    <ligand>
        <name>heme</name>
        <dbReference type="ChEBI" id="CHEBI:30413"/>
        <label>3</label>
    </ligand>
</feature>
<dbReference type="OrthoDB" id="9782159at2"/>
<dbReference type="Proteomes" id="UP000286482">
    <property type="component" value="Unassembled WGS sequence"/>
</dbReference>
<evidence type="ECO:0000256" key="8">
    <source>
        <dbReference type="ARBA" id="ARBA00022982"/>
    </source>
</evidence>
<feature type="binding site" evidence="13">
    <location>
        <position position="103"/>
    </location>
    <ligand>
        <name>a menaquinol</name>
        <dbReference type="ChEBI" id="CHEBI:18151"/>
    </ligand>
</feature>
<feature type="binding site" description="covalent" evidence="13">
    <location>
        <position position="51"/>
    </location>
    <ligand>
        <name>heme</name>
        <dbReference type="ChEBI" id="CHEBI:30413"/>
        <label>1</label>
    </ligand>
</feature>
<dbReference type="PANTHER" id="PTHR30333">
    <property type="entry name" value="CYTOCHROME C-TYPE PROTEIN"/>
    <property type="match status" value="1"/>
</dbReference>
<dbReference type="GO" id="GO:0009055">
    <property type="term" value="F:electron transfer activity"/>
    <property type="evidence" value="ECO:0007669"/>
    <property type="project" value="TreeGrafter"/>
</dbReference>
<evidence type="ECO:0000256" key="5">
    <source>
        <dbReference type="ARBA" id="ARBA00022617"/>
    </source>
</evidence>
<comment type="similarity">
    <text evidence="2">Belongs to the NapC/NirT/NrfH family.</text>
</comment>
<evidence type="ECO:0000256" key="11">
    <source>
        <dbReference type="ARBA" id="ARBA00023136"/>
    </source>
</evidence>
<dbReference type="InterPro" id="IPR005126">
    <property type="entry name" value="NapC/NirT_cyt_c_N"/>
</dbReference>
<keyword evidence="6" id="KW-0812">Transmembrane</keyword>
<feature type="binding site" description="covalent" evidence="13">
    <location>
        <position position="173"/>
    </location>
    <ligand>
        <name>heme</name>
        <dbReference type="ChEBI" id="CHEBI:30413"/>
        <label>4</label>
    </ligand>
</feature>
<dbReference type="RefSeq" id="WP_120353465.1">
    <property type="nucleotide sequence ID" value="NZ_RAQO01000003.1"/>
</dbReference>
<comment type="cofactor">
    <cofactor evidence="13">
        <name>heme</name>
        <dbReference type="ChEBI" id="CHEBI:30413"/>
    </cofactor>
    <text evidence="13">Binds 4 heme groups per subunit.</text>
</comment>
<feature type="domain" description="NapC/NirT cytochrome c N-terminal" evidence="15">
    <location>
        <begin position="25"/>
        <end position="186"/>
    </location>
</feature>
<gene>
    <name evidence="16" type="ORF">DBZ36_03065</name>
</gene>
<keyword evidence="11" id="KW-0472">Membrane</keyword>
<keyword evidence="17" id="KW-1185">Reference proteome</keyword>
<evidence type="ECO:0000256" key="9">
    <source>
        <dbReference type="ARBA" id="ARBA00022989"/>
    </source>
</evidence>
<keyword evidence="3 12" id="KW-0813">Transport</keyword>
<evidence type="ECO:0000256" key="10">
    <source>
        <dbReference type="ARBA" id="ARBA00023004"/>
    </source>
</evidence>
<dbReference type="Gene3D" id="1.10.3820.10">
    <property type="entry name" value="Di-heme elbow motif domain"/>
    <property type="match status" value="1"/>
</dbReference>
<dbReference type="InterPro" id="IPR036280">
    <property type="entry name" value="Multihaem_cyt_sf"/>
</dbReference>
<feature type="binding site" description="axial binding residue" evidence="14">
    <location>
        <position position="144"/>
    </location>
    <ligand>
        <name>heme</name>
        <dbReference type="ChEBI" id="CHEBI:30413"/>
        <label>3</label>
    </ligand>
    <ligandPart>
        <name>Fe</name>
        <dbReference type="ChEBI" id="CHEBI:18248"/>
    </ligandPart>
</feature>
<dbReference type="PIRSF" id="PIRSF000013">
    <property type="entry name" value="4_hem_cytochrm_NapC"/>
    <property type="match status" value="1"/>
</dbReference>
<accession>A0A420EJT1</accession>
<dbReference type="Pfam" id="PF03264">
    <property type="entry name" value="Cytochrom_NNT"/>
    <property type="match status" value="1"/>
</dbReference>
<evidence type="ECO:0000256" key="7">
    <source>
        <dbReference type="ARBA" id="ARBA00022723"/>
    </source>
</evidence>
<keyword evidence="8 12" id="KW-0249">Electron transport</keyword>